<organism evidence="1 2">
    <name type="scientific">Candidatus Thalassospirochaeta sargassi</name>
    <dbReference type="NCBI Taxonomy" id="3119039"/>
    <lineage>
        <taxon>Bacteria</taxon>
        <taxon>Pseudomonadati</taxon>
        <taxon>Spirochaetota</taxon>
        <taxon>Spirochaetia</taxon>
        <taxon>Spirochaetales</taxon>
        <taxon>Spirochaetaceae</taxon>
        <taxon>Candidatus Thalassospirochaeta</taxon>
    </lineage>
</organism>
<proteinExistence type="predicted"/>
<dbReference type="InterPro" id="IPR023214">
    <property type="entry name" value="HAD_sf"/>
</dbReference>
<dbReference type="InterPro" id="IPR010237">
    <property type="entry name" value="Pyr-5-nucltdase"/>
</dbReference>
<dbReference type="PANTHER" id="PTHR47438:SF1">
    <property type="entry name" value="PHOSPHATE METABOLISM PROTEIN 8-RELATED"/>
    <property type="match status" value="1"/>
</dbReference>
<dbReference type="Proteomes" id="UP001221217">
    <property type="component" value="Unassembled WGS sequence"/>
</dbReference>
<dbReference type="AlphaFoldDB" id="A0AAJ1I9L5"/>
<dbReference type="Pfam" id="PF00702">
    <property type="entry name" value="Hydrolase"/>
    <property type="match status" value="1"/>
</dbReference>
<comment type="caution">
    <text evidence="1">The sequence shown here is derived from an EMBL/GenBank/DDBJ whole genome shotgun (WGS) entry which is preliminary data.</text>
</comment>
<dbReference type="PANTHER" id="PTHR47438">
    <property type="entry name" value="PHOSPHATE METABOLISM PROTEIN 8-RELATED"/>
    <property type="match status" value="1"/>
</dbReference>
<dbReference type="SFLD" id="SFLDS00003">
    <property type="entry name" value="Haloacid_Dehalogenase"/>
    <property type="match status" value="1"/>
</dbReference>
<sequence>MIRNILFDMDNCLYPESSGLCNEMNKRISSFTAELLSVSFEEAVALRKKNVKTFGTTLKWLESTRGFTAIDEYNRVIHPANVEDFLKPSRNLKKMLNDLSCRLSVLTNAPAMHAERVLGYLDISSCFENILDLGFCDTMGKPHKHTFEKALEVCGYEINHTLFLDDVPEYLTPFREMGGEVLLVDESGRHTDKNIPSITNILQLPEFLEAPVC</sequence>
<dbReference type="GO" id="GO:0009166">
    <property type="term" value="P:nucleotide catabolic process"/>
    <property type="evidence" value="ECO:0007669"/>
    <property type="project" value="TreeGrafter"/>
</dbReference>
<protein>
    <submittedName>
        <fullName evidence="1">HAD hydrolase-like protein</fullName>
    </submittedName>
</protein>
<dbReference type="Gene3D" id="3.40.50.1000">
    <property type="entry name" value="HAD superfamily/HAD-like"/>
    <property type="match status" value="1"/>
</dbReference>
<keyword evidence="1" id="KW-0378">Hydrolase</keyword>
<reference evidence="1 2" key="1">
    <citation type="submission" date="2022-12" db="EMBL/GenBank/DDBJ databases">
        <title>Metagenome assembled genome from gulf of manar.</title>
        <authorList>
            <person name="Kohli P."/>
            <person name="Pk S."/>
            <person name="Venkata Ramana C."/>
            <person name="Sasikala C."/>
        </authorList>
    </citation>
    <scope>NUCLEOTIDE SEQUENCE [LARGE SCALE GENOMIC DNA]</scope>
    <source>
        <strain evidence="1">JB008</strain>
    </source>
</reference>
<dbReference type="EMBL" id="JAQQAL010000002">
    <property type="protein sequence ID" value="MDC7225149.1"/>
    <property type="molecule type" value="Genomic_DNA"/>
</dbReference>
<gene>
    <name evidence="1" type="ORF">PQJ61_00125</name>
</gene>
<dbReference type="Gene3D" id="1.10.150.450">
    <property type="match status" value="1"/>
</dbReference>
<evidence type="ECO:0000313" key="2">
    <source>
        <dbReference type="Proteomes" id="UP001221217"/>
    </source>
</evidence>
<dbReference type="SFLD" id="SFLDG01132">
    <property type="entry name" value="C1.5.3:_5'-Nucleotidase_Like"/>
    <property type="match status" value="1"/>
</dbReference>
<dbReference type="InterPro" id="IPR052791">
    <property type="entry name" value="SSM1_domain"/>
</dbReference>
<dbReference type="InterPro" id="IPR036412">
    <property type="entry name" value="HAD-like_sf"/>
</dbReference>
<dbReference type="GO" id="GO:0006206">
    <property type="term" value="P:pyrimidine nucleobase metabolic process"/>
    <property type="evidence" value="ECO:0007669"/>
    <property type="project" value="TreeGrafter"/>
</dbReference>
<dbReference type="SFLD" id="SFLDG01129">
    <property type="entry name" value="C1.5:_HAD__Beta-PGM__Phosphata"/>
    <property type="match status" value="1"/>
</dbReference>
<dbReference type="SUPFAM" id="SSF56784">
    <property type="entry name" value="HAD-like"/>
    <property type="match status" value="1"/>
</dbReference>
<evidence type="ECO:0000313" key="1">
    <source>
        <dbReference type="EMBL" id="MDC7225149.1"/>
    </source>
</evidence>
<accession>A0AAJ1I9L5</accession>
<dbReference type="GO" id="GO:0008252">
    <property type="term" value="F:nucleotidase activity"/>
    <property type="evidence" value="ECO:0007669"/>
    <property type="project" value="TreeGrafter"/>
</dbReference>
<name>A0AAJ1I9L5_9SPIO</name>